<comment type="caution">
    <text evidence="3">The sequence shown here is derived from an EMBL/GenBank/DDBJ whole genome shotgun (WGS) entry which is preliminary data.</text>
</comment>
<dbReference type="InterPro" id="IPR006660">
    <property type="entry name" value="Arsenate_reductase-like"/>
</dbReference>
<protein>
    <submittedName>
        <fullName evidence="3">Arsenate reductase family protein</fullName>
    </submittedName>
</protein>
<evidence type="ECO:0000256" key="1">
    <source>
        <dbReference type="ARBA" id="ARBA00007198"/>
    </source>
</evidence>
<organism evidence="3 4">
    <name type="scientific">Malaciobacter mytili LMG 24559</name>
    <dbReference type="NCBI Taxonomy" id="1032238"/>
    <lineage>
        <taxon>Bacteria</taxon>
        <taxon>Pseudomonadati</taxon>
        <taxon>Campylobacterota</taxon>
        <taxon>Epsilonproteobacteria</taxon>
        <taxon>Campylobacterales</taxon>
        <taxon>Arcobacteraceae</taxon>
        <taxon>Malaciobacter</taxon>
    </lineage>
</organism>
<evidence type="ECO:0000313" key="3">
    <source>
        <dbReference type="EMBL" id="RXK15812.1"/>
    </source>
</evidence>
<dbReference type="Gene3D" id="3.40.30.10">
    <property type="entry name" value="Glutaredoxin"/>
    <property type="match status" value="1"/>
</dbReference>
<evidence type="ECO:0000313" key="4">
    <source>
        <dbReference type="Proteomes" id="UP000290092"/>
    </source>
</evidence>
<dbReference type="PANTHER" id="PTHR30041:SF8">
    <property type="entry name" value="PROTEIN YFFB"/>
    <property type="match status" value="1"/>
</dbReference>
<reference evidence="3 4" key="1">
    <citation type="submission" date="2017-09" db="EMBL/GenBank/DDBJ databases">
        <title>Genomics of the genus Arcobacter.</title>
        <authorList>
            <person name="Perez-Cataluna A."/>
            <person name="Figueras M.J."/>
            <person name="Salas-Masso N."/>
        </authorList>
    </citation>
    <scope>NUCLEOTIDE SEQUENCE [LARGE SCALE GENOMIC DNA]</scope>
    <source>
        <strain evidence="3 4">CECT 7386</strain>
    </source>
</reference>
<comment type="similarity">
    <text evidence="1 2">Belongs to the ArsC family.</text>
</comment>
<dbReference type="CDD" id="cd02977">
    <property type="entry name" value="ArsC_family"/>
    <property type="match status" value="1"/>
</dbReference>
<dbReference type="Pfam" id="PF03960">
    <property type="entry name" value="ArsC"/>
    <property type="match status" value="1"/>
</dbReference>
<dbReference type="Proteomes" id="UP000290092">
    <property type="component" value="Unassembled WGS sequence"/>
</dbReference>
<proteinExistence type="inferred from homology"/>
<dbReference type="KEGG" id="amyt:AMYT_2467"/>
<evidence type="ECO:0000256" key="2">
    <source>
        <dbReference type="PROSITE-ProRule" id="PRU01282"/>
    </source>
</evidence>
<dbReference type="InterPro" id="IPR036249">
    <property type="entry name" value="Thioredoxin-like_sf"/>
</dbReference>
<dbReference type="PANTHER" id="PTHR30041">
    <property type="entry name" value="ARSENATE REDUCTASE"/>
    <property type="match status" value="1"/>
</dbReference>
<dbReference type="AlphaFoldDB" id="A0AAX2AFN9"/>
<dbReference type="PROSITE" id="PS51353">
    <property type="entry name" value="ARSC"/>
    <property type="match status" value="1"/>
</dbReference>
<keyword evidence="4" id="KW-1185">Reference proteome</keyword>
<dbReference type="InterPro" id="IPR006504">
    <property type="entry name" value="Tscrpt_reg_Spx/MgsR"/>
</dbReference>
<dbReference type="SUPFAM" id="SSF52833">
    <property type="entry name" value="Thioredoxin-like"/>
    <property type="match status" value="1"/>
</dbReference>
<dbReference type="NCBIfam" id="TIGR01617">
    <property type="entry name" value="arsC_related"/>
    <property type="match status" value="1"/>
</dbReference>
<accession>A0AAX2AFN9</accession>
<dbReference type="RefSeq" id="WP_114842820.1">
    <property type="nucleotide sequence ID" value="NZ_CP031219.1"/>
</dbReference>
<sequence>MIIVYGIKNCDSVKKALKFFKENNLEIEFFDLKKEQPSNEKIKSWVEKSSIDKVFNNKGTTYRTLKLKDLNLDENGKFEWLCKETMLIKRPIIEFENSVIVGFNEEEYKSIFI</sequence>
<dbReference type="EMBL" id="NXID01000021">
    <property type="protein sequence ID" value="RXK15812.1"/>
    <property type="molecule type" value="Genomic_DNA"/>
</dbReference>
<name>A0AAX2AFN9_9BACT</name>
<gene>
    <name evidence="3" type="ORF">CP985_06895</name>
</gene>